<evidence type="ECO:0000256" key="7">
    <source>
        <dbReference type="ARBA" id="ARBA00023136"/>
    </source>
</evidence>
<evidence type="ECO:0000256" key="8">
    <source>
        <dbReference type="SAM" id="MobiDB-lite"/>
    </source>
</evidence>
<dbReference type="PATRIC" id="fig|1245471.3.peg.3483"/>
<evidence type="ECO:0000256" key="3">
    <source>
        <dbReference type="ARBA" id="ARBA00022448"/>
    </source>
</evidence>
<dbReference type="Proteomes" id="UP000015503">
    <property type="component" value="Chromosome"/>
</dbReference>
<dbReference type="InterPro" id="IPR000060">
    <property type="entry name" value="BCCT_transptr"/>
</dbReference>
<reference evidence="10 11" key="1">
    <citation type="journal article" date="2013" name="Genome Announc.">
        <title>Complete Genome Sequence of the Carbazole Degrader Pseudomonas resinovorans Strain CA10 (NBRC 106553).</title>
        <authorList>
            <person name="Shintani M."/>
            <person name="Hosoyama A."/>
            <person name="Ohji S."/>
            <person name="Tsuchikane K."/>
            <person name="Takarada H."/>
            <person name="Yamazoe A."/>
            <person name="Fujita N."/>
            <person name="Nojiri H."/>
        </authorList>
    </citation>
    <scope>NUCLEOTIDE SEQUENCE [LARGE SCALE GENOMIC DNA]</scope>
    <source>
        <strain evidence="10 11">NBRC 106553</strain>
    </source>
</reference>
<evidence type="ECO:0000313" key="11">
    <source>
        <dbReference type="Proteomes" id="UP000015503"/>
    </source>
</evidence>
<feature type="transmembrane region" description="Helical" evidence="9">
    <location>
        <begin position="425"/>
        <end position="446"/>
    </location>
</feature>
<feature type="transmembrane region" description="Helical" evidence="9">
    <location>
        <begin position="318"/>
        <end position="336"/>
    </location>
</feature>
<feature type="transmembrane region" description="Helical" evidence="9">
    <location>
        <begin position="225"/>
        <end position="249"/>
    </location>
</feature>
<keyword evidence="4" id="KW-1003">Cell membrane</keyword>
<proteinExistence type="inferred from homology"/>
<evidence type="ECO:0000313" key="10">
    <source>
        <dbReference type="EMBL" id="BAN49175.1"/>
    </source>
</evidence>
<dbReference type="AlphaFoldDB" id="S6AKL8"/>
<keyword evidence="7 9" id="KW-0472">Membrane</keyword>
<dbReference type="GO" id="GO:0005886">
    <property type="term" value="C:plasma membrane"/>
    <property type="evidence" value="ECO:0007669"/>
    <property type="project" value="UniProtKB-SubCell"/>
</dbReference>
<evidence type="ECO:0000256" key="9">
    <source>
        <dbReference type="SAM" id="Phobius"/>
    </source>
</evidence>
<accession>S6AKL8</accession>
<feature type="region of interest" description="Disordered" evidence="8">
    <location>
        <begin position="529"/>
        <end position="551"/>
    </location>
</feature>
<feature type="transmembrane region" description="Helical" evidence="9">
    <location>
        <begin position="261"/>
        <end position="283"/>
    </location>
</feature>
<comment type="subcellular location">
    <subcellularLocation>
        <location evidence="1">Cell membrane</location>
        <topology evidence="1">Multi-pass membrane protein</topology>
    </subcellularLocation>
</comment>
<dbReference type="HOGENOM" id="CLU_010118_5_0_6"/>
<keyword evidence="6 9" id="KW-1133">Transmembrane helix</keyword>
<feature type="transmembrane region" description="Helical" evidence="9">
    <location>
        <begin position="12"/>
        <end position="34"/>
    </location>
</feature>
<keyword evidence="5 9" id="KW-0812">Transmembrane</keyword>
<feature type="transmembrane region" description="Helical" evidence="9">
    <location>
        <begin position="146"/>
        <end position="164"/>
    </location>
</feature>
<keyword evidence="3" id="KW-0813">Transport</keyword>
<name>S6AKL8_METRE</name>
<dbReference type="PANTHER" id="PTHR30047">
    <property type="entry name" value="HIGH-AFFINITY CHOLINE TRANSPORT PROTEIN-RELATED"/>
    <property type="match status" value="1"/>
</dbReference>
<evidence type="ECO:0000256" key="2">
    <source>
        <dbReference type="ARBA" id="ARBA00005658"/>
    </source>
</evidence>
<feature type="transmembrane region" description="Helical" evidence="9">
    <location>
        <begin position="92"/>
        <end position="113"/>
    </location>
</feature>
<organism evidence="10 11">
    <name type="scientific">Metapseudomonas resinovorans NBRC 106553</name>
    <dbReference type="NCBI Taxonomy" id="1245471"/>
    <lineage>
        <taxon>Bacteria</taxon>
        <taxon>Pseudomonadati</taxon>
        <taxon>Pseudomonadota</taxon>
        <taxon>Gammaproteobacteria</taxon>
        <taxon>Pseudomonadales</taxon>
        <taxon>Pseudomonadaceae</taxon>
        <taxon>Metapseudomonas</taxon>
    </lineage>
</organism>
<dbReference type="RefSeq" id="WP_016493320.1">
    <property type="nucleotide sequence ID" value="NC_021499.1"/>
</dbReference>
<sequence>MRAESGLLKGLNPPVTVTSIITVVLFVLFCALMDERAAHAFESASTFILNNFKWYYLALVSGALGLLIWISVSRFGTLKLGAHDDEPEFSFASWIAMLFSAGMGIGLIFWSVAEPMLHYAENPFAKGLTDEAASIAMRITLFHWGLHPWAIFSLIGLSLAYFAYRKGLPLALRSLLYPLIGDRIYGWIGHTVDIMGVAITAFGVSQSLGLGVAQINTGLHQVFGLPISIALQLSIILVVTIIASISLLAGLSKGMKRISTLNMYISFALMLVVLAIGPTRYILNLMFESTGDYVQNLVGLSLWMDTQKDTQWQNWWTAFYWPWWMTWGPFVGLFIARISKGRTIRELIVGALVVPTLVTILWMSVFGGAALKHEQTERQQYEKAAASAELVQEKAKFEGGSILLATQKEATAAMFTLLEKLDGPAVGGALSILVCLLLAVHFVTTADAGTQVLCTLNALGSTNPPNWIRLLWCILEGAVAAGLLLAGGLKAIQMASIVVGLPIAILMMVMSYTLIRSLRQESFNGQTSLPPGGRVPVQEHSQEGVSPLRGPVLGGAAAATSLTAQRAG</sequence>
<protein>
    <submittedName>
        <fullName evidence="10">Putative glycine betaine transporter</fullName>
    </submittedName>
</protein>
<dbReference type="OrthoDB" id="9775735at2"/>
<dbReference type="GO" id="GO:0022857">
    <property type="term" value="F:transmembrane transporter activity"/>
    <property type="evidence" value="ECO:0007669"/>
    <property type="project" value="InterPro"/>
</dbReference>
<evidence type="ECO:0000256" key="1">
    <source>
        <dbReference type="ARBA" id="ARBA00004651"/>
    </source>
</evidence>
<dbReference type="eggNOG" id="COG1292">
    <property type="taxonomic scope" value="Bacteria"/>
</dbReference>
<feature type="transmembrane region" description="Helical" evidence="9">
    <location>
        <begin position="348"/>
        <end position="371"/>
    </location>
</feature>
<evidence type="ECO:0000256" key="4">
    <source>
        <dbReference type="ARBA" id="ARBA00022475"/>
    </source>
</evidence>
<dbReference type="EMBL" id="AP013068">
    <property type="protein sequence ID" value="BAN49175.1"/>
    <property type="molecule type" value="Genomic_DNA"/>
</dbReference>
<evidence type="ECO:0000256" key="5">
    <source>
        <dbReference type="ARBA" id="ARBA00022692"/>
    </source>
</evidence>
<feature type="transmembrane region" description="Helical" evidence="9">
    <location>
        <begin position="467"/>
        <end position="486"/>
    </location>
</feature>
<feature type="transmembrane region" description="Helical" evidence="9">
    <location>
        <begin position="492"/>
        <end position="515"/>
    </location>
</feature>
<evidence type="ECO:0000256" key="6">
    <source>
        <dbReference type="ARBA" id="ARBA00022989"/>
    </source>
</evidence>
<keyword evidence="11" id="KW-1185">Reference proteome</keyword>
<dbReference type="Pfam" id="PF02028">
    <property type="entry name" value="BCCT"/>
    <property type="match status" value="1"/>
</dbReference>
<comment type="similarity">
    <text evidence="2">Belongs to the BCCT transporter (TC 2.A.15) family.</text>
</comment>
<feature type="transmembrane region" description="Helical" evidence="9">
    <location>
        <begin position="54"/>
        <end position="72"/>
    </location>
</feature>
<dbReference type="NCBIfam" id="TIGR00842">
    <property type="entry name" value="bcct"/>
    <property type="match status" value="1"/>
</dbReference>
<gene>
    <name evidence="10" type="ORF">PCA10_34430</name>
</gene>
<dbReference type="KEGG" id="pre:PCA10_34430"/>
<dbReference type="PANTHER" id="PTHR30047:SF7">
    <property type="entry name" value="HIGH-AFFINITY CHOLINE TRANSPORT PROTEIN"/>
    <property type="match status" value="1"/>
</dbReference>